<keyword evidence="3" id="KW-1185">Reference proteome</keyword>
<proteinExistence type="predicted"/>
<gene>
    <name evidence="2" type="ORF">Tco_0803339</name>
</gene>
<comment type="caution">
    <text evidence="2">The sequence shown here is derived from an EMBL/GenBank/DDBJ whole genome shotgun (WGS) entry which is preliminary data.</text>
</comment>
<reference evidence="2" key="2">
    <citation type="submission" date="2022-01" db="EMBL/GenBank/DDBJ databases">
        <authorList>
            <person name="Yamashiro T."/>
            <person name="Shiraishi A."/>
            <person name="Satake H."/>
            <person name="Nakayama K."/>
        </authorList>
    </citation>
    <scope>NUCLEOTIDE SEQUENCE</scope>
</reference>
<name>A0ABQ5A3S2_9ASTR</name>
<evidence type="ECO:0000256" key="1">
    <source>
        <dbReference type="SAM" id="MobiDB-lite"/>
    </source>
</evidence>
<evidence type="ECO:0000313" key="2">
    <source>
        <dbReference type="EMBL" id="GJS96371.1"/>
    </source>
</evidence>
<dbReference type="Proteomes" id="UP001151760">
    <property type="component" value="Unassembled WGS sequence"/>
</dbReference>
<protein>
    <submittedName>
        <fullName evidence="2">Uncharacterized protein</fullName>
    </submittedName>
</protein>
<sequence>MRIEESLNVTFDESLPEPKSSSSVEYDRINEPIVQDLNGSPSLQVNVLDGGYPKSLKEAKGHPINQVIGELNERTISSPKSVLDNKAFENSSSNFDIDEDWYNVEDNVNDVVIPQITNEEVRIYNTGTPSSLVRGMEEDRTWDKIGNPLSLNNIGNGYIICCANTMNMINLIKDLREDTRNMLSSINEGIKLMLAITINMSRVIENYIEMENSKDNLNE</sequence>
<organism evidence="2 3">
    <name type="scientific">Tanacetum coccineum</name>
    <dbReference type="NCBI Taxonomy" id="301880"/>
    <lineage>
        <taxon>Eukaryota</taxon>
        <taxon>Viridiplantae</taxon>
        <taxon>Streptophyta</taxon>
        <taxon>Embryophyta</taxon>
        <taxon>Tracheophyta</taxon>
        <taxon>Spermatophyta</taxon>
        <taxon>Magnoliopsida</taxon>
        <taxon>eudicotyledons</taxon>
        <taxon>Gunneridae</taxon>
        <taxon>Pentapetalae</taxon>
        <taxon>asterids</taxon>
        <taxon>campanulids</taxon>
        <taxon>Asterales</taxon>
        <taxon>Asteraceae</taxon>
        <taxon>Asteroideae</taxon>
        <taxon>Anthemideae</taxon>
        <taxon>Anthemidinae</taxon>
        <taxon>Tanacetum</taxon>
    </lineage>
</organism>
<feature type="region of interest" description="Disordered" evidence="1">
    <location>
        <begin position="1"/>
        <end position="26"/>
    </location>
</feature>
<reference evidence="2" key="1">
    <citation type="journal article" date="2022" name="Int. J. Mol. Sci.">
        <title>Draft Genome of Tanacetum Coccineum: Genomic Comparison of Closely Related Tanacetum-Family Plants.</title>
        <authorList>
            <person name="Yamashiro T."/>
            <person name="Shiraishi A."/>
            <person name="Nakayama K."/>
            <person name="Satake H."/>
        </authorList>
    </citation>
    <scope>NUCLEOTIDE SEQUENCE</scope>
</reference>
<accession>A0ABQ5A3S2</accession>
<dbReference type="EMBL" id="BQNB010011881">
    <property type="protein sequence ID" value="GJS96371.1"/>
    <property type="molecule type" value="Genomic_DNA"/>
</dbReference>
<evidence type="ECO:0000313" key="3">
    <source>
        <dbReference type="Proteomes" id="UP001151760"/>
    </source>
</evidence>